<evidence type="ECO:0000259" key="4">
    <source>
        <dbReference type="PROSITE" id="PS50206"/>
    </source>
</evidence>
<organism evidence="5 6">
    <name type="scientific">Qipengyuania profundimaris</name>
    <dbReference type="NCBI Taxonomy" id="3067652"/>
    <lineage>
        <taxon>Bacteria</taxon>
        <taxon>Pseudomonadati</taxon>
        <taxon>Pseudomonadota</taxon>
        <taxon>Alphaproteobacteria</taxon>
        <taxon>Sphingomonadales</taxon>
        <taxon>Erythrobacteraceae</taxon>
        <taxon>Qipengyuania</taxon>
    </lineage>
</organism>
<comment type="caution">
    <text evidence="5">The sequence shown here is derived from an EMBL/GenBank/DDBJ whole genome shotgun (WGS) entry which is preliminary data.</text>
</comment>
<proteinExistence type="predicted"/>
<feature type="domain" description="Rhodanese" evidence="4">
    <location>
        <begin position="15"/>
        <end position="132"/>
    </location>
</feature>
<dbReference type="CDD" id="cd01448">
    <property type="entry name" value="TST_Repeat_1"/>
    <property type="match status" value="1"/>
</dbReference>
<dbReference type="SMART" id="SM00450">
    <property type="entry name" value="RHOD"/>
    <property type="match status" value="2"/>
</dbReference>
<evidence type="ECO:0000313" key="5">
    <source>
        <dbReference type="EMBL" id="MDP4574582.1"/>
    </source>
</evidence>
<dbReference type="EMBL" id="JAVAIM010000001">
    <property type="protein sequence ID" value="MDP4574582.1"/>
    <property type="molecule type" value="Genomic_DNA"/>
</dbReference>
<dbReference type="PANTHER" id="PTHR11364">
    <property type="entry name" value="THIOSULFATE SULFERTANSFERASE"/>
    <property type="match status" value="1"/>
</dbReference>
<dbReference type="RefSeq" id="WP_305931972.1">
    <property type="nucleotide sequence ID" value="NZ_JAVAIM010000001.1"/>
</dbReference>
<dbReference type="PROSITE" id="PS00683">
    <property type="entry name" value="RHODANESE_2"/>
    <property type="match status" value="1"/>
</dbReference>
<sequence>MDRLVSTDWLAQHRKDADLVVLDATMHLPDSGRDARAEYLAAHIPSARFLGLASFIDESSEVPKALPTADQFAARMSVLGIEPGSRIVLYDDSAIKSAARAWFIFDHYGMEQIAILDGGLAKWRAEDRATSEGDEACDPVDFPLTTPRRSVRSKAEMLANCATREEQVVDARDAARFAGSLDSGSEGHIPGAANLHFPRLFREDGTWKGAPALRAEFEEAGLDLDRSVVASCNSGMTACVLLFGMGLAGKNDAALYDGSWMEWGSDPATPKESGAHGE</sequence>
<gene>
    <name evidence="5" type="ORF">Q9K02_05445</name>
</gene>
<evidence type="ECO:0000313" key="6">
    <source>
        <dbReference type="Proteomes" id="UP001240639"/>
    </source>
</evidence>
<evidence type="ECO:0000256" key="2">
    <source>
        <dbReference type="ARBA" id="ARBA00022737"/>
    </source>
</evidence>
<keyword evidence="2" id="KW-0677">Repeat</keyword>
<dbReference type="CDD" id="cd01449">
    <property type="entry name" value="TST_Repeat_2"/>
    <property type="match status" value="1"/>
</dbReference>
<name>A0ABT9HN50_9SPHN</name>
<evidence type="ECO:0000256" key="3">
    <source>
        <dbReference type="RuleBase" id="RU000507"/>
    </source>
</evidence>
<reference evidence="5 6" key="1">
    <citation type="submission" date="2023-08" db="EMBL/GenBank/DDBJ databases">
        <title>genomic of G39.</title>
        <authorList>
            <person name="Wang Y."/>
        </authorList>
    </citation>
    <scope>NUCLEOTIDE SEQUENCE [LARGE SCALE GENOMIC DNA]</scope>
    <source>
        <strain evidence="5 6">G39</strain>
    </source>
</reference>
<dbReference type="SUPFAM" id="SSF52821">
    <property type="entry name" value="Rhodanese/Cell cycle control phosphatase"/>
    <property type="match status" value="2"/>
</dbReference>
<evidence type="ECO:0000256" key="1">
    <source>
        <dbReference type="ARBA" id="ARBA00022679"/>
    </source>
</evidence>
<feature type="domain" description="Rhodanese" evidence="4">
    <location>
        <begin position="162"/>
        <end position="272"/>
    </location>
</feature>
<dbReference type="Pfam" id="PF00581">
    <property type="entry name" value="Rhodanese"/>
    <property type="match status" value="2"/>
</dbReference>
<protein>
    <recommendedName>
        <fullName evidence="3">Sulfurtransferase</fullName>
    </recommendedName>
</protein>
<accession>A0ABT9HN50</accession>
<dbReference type="Gene3D" id="3.40.250.10">
    <property type="entry name" value="Rhodanese-like domain"/>
    <property type="match status" value="2"/>
</dbReference>
<dbReference type="InterPro" id="IPR045078">
    <property type="entry name" value="TST/MPST-like"/>
</dbReference>
<dbReference type="InterPro" id="IPR001763">
    <property type="entry name" value="Rhodanese-like_dom"/>
</dbReference>
<dbReference type="PANTHER" id="PTHR11364:SF27">
    <property type="entry name" value="SULFURTRANSFERASE"/>
    <property type="match status" value="1"/>
</dbReference>
<keyword evidence="1 3" id="KW-0808">Transferase</keyword>
<dbReference type="PROSITE" id="PS50206">
    <property type="entry name" value="RHODANESE_3"/>
    <property type="match status" value="2"/>
</dbReference>
<dbReference type="Proteomes" id="UP001240639">
    <property type="component" value="Unassembled WGS sequence"/>
</dbReference>
<dbReference type="GO" id="GO:0016740">
    <property type="term" value="F:transferase activity"/>
    <property type="evidence" value="ECO:0007669"/>
    <property type="project" value="UniProtKB-KW"/>
</dbReference>
<dbReference type="InterPro" id="IPR036873">
    <property type="entry name" value="Rhodanese-like_dom_sf"/>
</dbReference>
<keyword evidence="6" id="KW-1185">Reference proteome</keyword>
<dbReference type="InterPro" id="IPR001307">
    <property type="entry name" value="Thiosulphate_STrfase_CS"/>
</dbReference>